<keyword evidence="1" id="KW-0472">Membrane</keyword>
<dbReference type="Proteomes" id="UP001180020">
    <property type="component" value="Unassembled WGS sequence"/>
</dbReference>
<keyword evidence="1" id="KW-0812">Transmembrane</keyword>
<dbReference type="PANTHER" id="PTHR37754:SF4">
    <property type="entry name" value="EF-HAND DOMAIN-CONTAINING PROTEIN"/>
    <property type="match status" value="1"/>
</dbReference>
<reference evidence="2" key="1">
    <citation type="journal article" date="2023" name="Nat. Commun.">
        <title>Diploid and tetraploid genomes of Acorus and the evolution of monocots.</title>
        <authorList>
            <person name="Ma L."/>
            <person name="Liu K.W."/>
            <person name="Li Z."/>
            <person name="Hsiao Y.Y."/>
            <person name="Qi Y."/>
            <person name="Fu T."/>
            <person name="Tang G.D."/>
            <person name="Zhang D."/>
            <person name="Sun W.H."/>
            <person name="Liu D.K."/>
            <person name="Li Y."/>
            <person name="Chen G.Z."/>
            <person name="Liu X.D."/>
            <person name="Liao X.Y."/>
            <person name="Jiang Y.T."/>
            <person name="Yu X."/>
            <person name="Hao Y."/>
            <person name="Huang J."/>
            <person name="Zhao X.W."/>
            <person name="Ke S."/>
            <person name="Chen Y.Y."/>
            <person name="Wu W.L."/>
            <person name="Hsu J.L."/>
            <person name="Lin Y.F."/>
            <person name="Huang M.D."/>
            <person name="Li C.Y."/>
            <person name="Huang L."/>
            <person name="Wang Z.W."/>
            <person name="Zhao X."/>
            <person name="Zhong W.Y."/>
            <person name="Peng D.H."/>
            <person name="Ahmad S."/>
            <person name="Lan S."/>
            <person name="Zhang J.S."/>
            <person name="Tsai W.C."/>
            <person name="Van de Peer Y."/>
            <person name="Liu Z.J."/>
        </authorList>
    </citation>
    <scope>NUCLEOTIDE SEQUENCE</scope>
    <source>
        <strain evidence="2">CP</strain>
    </source>
</reference>
<gene>
    <name evidence="2" type="ORF">QJS10_CPA10g01315</name>
</gene>
<reference evidence="2" key="2">
    <citation type="submission" date="2023-06" db="EMBL/GenBank/DDBJ databases">
        <authorList>
            <person name="Ma L."/>
            <person name="Liu K.-W."/>
            <person name="Li Z."/>
            <person name="Hsiao Y.-Y."/>
            <person name="Qi Y."/>
            <person name="Fu T."/>
            <person name="Tang G."/>
            <person name="Zhang D."/>
            <person name="Sun W.-H."/>
            <person name="Liu D.-K."/>
            <person name="Li Y."/>
            <person name="Chen G.-Z."/>
            <person name="Liu X.-D."/>
            <person name="Liao X.-Y."/>
            <person name="Jiang Y.-T."/>
            <person name="Yu X."/>
            <person name="Hao Y."/>
            <person name="Huang J."/>
            <person name="Zhao X.-W."/>
            <person name="Ke S."/>
            <person name="Chen Y.-Y."/>
            <person name="Wu W.-L."/>
            <person name="Hsu J.-L."/>
            <person name="Lin Y.-F."/>
            <person name="Huang M.-D."/>
            <person name="Li C.-Y."/>
            <person name="Huang L."/>
            <person name="Wang Z.-W."/>
            <person name="Zhao X."/>
            <person name="Zhong W.-Y."/>
            <person name="Peng D.-H."/>
            <person name="Ahmad S."/>
            <person name="Lan S."/>
            <person name="Zhang J.-S."/>
            <person name="Tsai W.-C."/>
            <person name="Van De Peer Y."/>
            <person name="Liu Z.-J."/>
        </authorList>
    </citation>
    <scope>NUCLEOTIDE SEQUENCE</scope>
    <source>
        <strain evidence="2">CP</strain>
        <tissue evidence="2">Leaves</tissue>
    </source>
</reference>
<keyword evidence="3" id="KW-1185">Reference proteome</keyword>
<dbReference type="EMBL" id="JAUJYO010000010">
    <property type="protein sequence ID" value="KAK1307277.1"/>
    <property type="molecule type" value="Genomic_DNA"/>
</dbReference>
<evidence type="ECO:0000256" key="1">
    <source>
        <dbReference type="SAM" id="Phobius"/>
    </source>
</evidence>
<evidence type="ECO:0000313" key="2">
    <source>
        <dbReference type="EMBL" id="KAK1307277.1"/>
    </source>
</evidence>
<name>A0AAV9E2C2_ACOCL</name>
<feature type="transmembrane region" description="Helical" evidence="1">
    <location>
        <begin position="82"/>
        <end position="101"/>
    </location>
</feature>
<evidence type="ECO:0000313" key="3">
    <source>
        <dbReference type="Proteomes" id="UP001180020"/>
    </source>
</evidence>
<protein>
    <submittedName>
        <fullName evidence="2">Uncharacterized protein</fullName>
    </submittedName>
</protein>
<dbReference type="PANTHER" id="PTHR37754">
    <property type="entry name" value="CALCIUM ION-BINDING PROTEIN"/>
    <property type="match status" value="1"/>
</dbReference>
<sequence>MLAERDQKGLPLLKLTNLHHATLMVYNDVNKHFMSPHKDPPTITEVDEAAKASKTRWDGALDEDEFHGFILQRIQKDLRKYLVNKILISIIAAPAMALFVKNTADKVPLIERVMEKVPTEAFVPVCAVGIVLLQVVRVD</sequence>
<comment type="caution">
    <text evidence="2">The sequence shown here is derived from an EMBL/GenBank/DDBJ whole genome shotgun (WGS) entry which is preliminary data.</text>
</comment>
<proteinExistence type="predicted"/>
<accession>A0AAV9E2C2</accession>
<keyword evidence="1" id="KW-1133">Transmembrane helix</keyword>
<dbReference type="AlphaFoldDB" id="A0AAV9E2C2"/>
<organism evidence="2 3">
    <name type="scientific">Acorus calamus</name>
    <name type="common">Sweet flag</name>
    <dbReference type="NCBI Taxonomy" id="4465"/>
    <lineage>
        <taxon>Eukaryota</taxon>
        <taxon>Viridiplantae</taxon>
        <taxon>Streptophyta</taxon>
        <taxon>Embryophyta</taxon>
        <taxon>Tracheophyta</taxon>
        <taxon>Spermatophyta</taxon>
        <taxon>Magnoliopsida</taxon>
        <taxon>Liliopsida</taxon>
        <taxon>Acoraceae</taxon>
        <taxon>Acorus</taxon>
    </lineage>
</organism>